<evidence type="ECO:0000313" key="3">
    <source>
        <dbReference type="EMBL" id="HFC91646.1"/>
    </source>
</evidence>
<proteinExistence type="predicted"/>
<evidence type="ECO:0000256" key="1">
    <source>
        <dbReference type="SAM" id="MobiDB-lite"/>
    </source>
</evidence>
<feature type="region of interest" description="Disordered" evidence="1">
    <location>
        <begin position="181"/>
        <end position="201"/>
    </location>
</feature>
<evidence type="ECO:0000256" key="2">
    <source>
        <dbReference type="SAM" id="Phobius"/>
    </source>
</evidence>
<comment type="caution">
    <text evidence="3">The sequence shown here is derived from an EMBL/GenBank/DDBJ whole genome shotgun (WGS) entry which is preliminary data.</text>
</comment>
<feature type="transmembrane region" description="Helical" evidence="2">
    <location>
        <begin position="36"/>
        <end position="53"/>
    </location>
</feature>
<feature type="transmembrane region" description="Helical" evidence="2">
    <location>
        <begin position="73"/>
        <end position="93"/>
    </location>
</feature>
<keyword evidence="2" id="KW-0812">Transmembrane</keyword>
<sequence>MTNPYDNRYGWRKNMAAEATQKTRSSLFRLIAKNPARAFIMLFLLVLSSISFYTTYDGLVRFSYGSFEQTPQVFIIVLFLFVSVLQGMLLFSLFEMLRSRLVLKFTWLIVYIVTMGVSVFFSYSFYYNLFRADSYAFDNFSAQLQRVKNSALDYQDAFKMVQIDTTKLADYSRDKAKEEREKGGTCGYISPPNSGPRSRYRDKEDRIFRTLSSDITGLYKSVSEDITQLETLMDKFNQKKMSTDDIQNEMNRTVQRLNSYTSNGNILNLKTILRAHMYEGRVTDGIDPSGIPITCPDDNIDIKGTGIIKQVDVLPKVKEVKLFNPDSEKAVLTRALTVFMSIPKAIVPNSWLTNMFGKKSVEQADATKISSIDYAPLFLGGLIDLFIFIVGLAEGIENQQRSWGDHRYKGRYISINDIPSFAQVGNGYLFMDNFRKHIYRNRTGAHLVIPATLEKLTAEQRGVLDLAEALESANMLAKPKALNVEFSQLHKGIKASLIDVYEDAEQRIYTRYTLPKKLWDEFQQAYYAWHINNEIPD</sequence>
<name>A0A7V2T1L8_LEUMU</name>
<gene>
    <name evidence="3" type="ORF">ENJ51_02400</name>
</gene>
<keyword evidence="2" id="KW-1133">Transmembrane helix</keyword>
<organism evidence="3">
    <name type="scientific">Leucothrix mucor</name>
    <dbReference type="NCBI Taxonomy" id="45248"/>
    <lineage>
        <taxon>Bacteria</taxon>
        <taxon>Pseudomonadati</taxon>
        <taxon>Pseudomonadota</taxon>
        <taxon>Gammaproteobacteria</taxon>
        <taxon>Thiotrichales</taxon>
        <taxon>Thiotrichaceae</taxon>
        <taxon>Leucothrix</taxon>
    </lineage>
</organism>
<dbReference type="Proteomes" id="UP000885750">
    <property type="component" value="Unassembled WGS sequence"/>
</dbReference>
<dbReference type="AlphaFoldDB" id="A0A7V2T1L8"/>
<protein>
    <submittedName>
        <fullName evidence="3">Uncharacterized protein</fullName>
    </submittedName>
</protein>
<reference evidence="3" key="1">
    <citation type="journal article" date="2020" name="mSystems">
        <title>Genome- and Community-Level Interaction Insights into Carbon Utilization and Element Cycling Functions of Hydrothermarchaeota in Hydrothermal Sediment.</title>
        <authorList>
            <person name="Zhou Z."/>
            <person name="Liu Y."/>
            <person name="Xu W."/>
            <person name="Pan J."/>
            <person name="Luo Z.H."/>
            <person name="Li M."/>
        </authorList>
    </citation>
    <scope>NUCLEOTIDE SEQUENCE [LARGE SCALE GENOMIC DNA]</scope>
    <source>
        <strain evidence="3">HyVt-493</strain>
    </source>
</reference>
<keyword evidence="2" id="KW-0472">Membrane</keyword>
<feature type="transmembrane region" description="Helical" evidence="2">
    <location>
        <begin position="105"/>
        <end position="126"/>
    </location>
</feature>
<dbReference type="EMBL" id="DRMS01000094">
    <property type="protein sequence ID" value="HFC91646.1"/>
    <property type="molecule type" value="Genomic_DNA"/>
</dbReference>
<accession>A0A7V2T1L8</accession>